<gene>
    <name evidence="1" type="ORF">CCACVL1_25431</name>
</gene>
<evidence type="ECO:0000313" key="1">
    <source>
        <dbReference type="EMBL" id="OMO58582.1"/>
    </source>
</evidence>
<dbReference type="AlphaFoldDB" id="A0A1R3GKH3"/>
<organism evidence="1 2">
    <name type="scientific">Corchorus capsularis</name>
    <name type="common">Jute</name>
    <dbReference type="NCBI Taxonomy" id="210143"/>
    <lineage>
        <taxon>Eukaryota</taxon>
        <taxon>Viridiplantae</taxon>
        <taxon>Streptophyta</taxon>
        <taxon>Embryophyta</taxon>
        <taxon>Tracheophyta</taxon>
        <taxon>Spermatophyta</taxon>
        <taxon>Magnoliopsida</taxon>
        <taxon>eudicotyledons</taxon>
        <taxon>Gunneridae</taxon>
        <taxon>Pentapetalae</taxon>
        <taxon>rosids</taxon>
        <taxon>malvids</taxon>
        <taxon>Malvales</taxon>
        <taxon>Malvaceae</taxon>
        <taxon>Grewioideae</taxon>
        <taxon>Apeibeae</taxon>
        <taxon>Corchorus</taxon>
    </lineage>
</organism>
<evidence type="ECO:0000313" key="2">
    <source>
        <dbReference type="Proteomes" id="UP000188268"/>
    </source>
</evidence>
<keyword evidence="2" id="KW-1185">Reference proteome</keyword>
<reference evidence="1 2" key="1">
    <citation type="submission" date="2013-09" db="EMBL/GenBank/DDBJ databases">
        <title>Corchorus capsularis genome sequencing.</title>
        <authorList>
            <person name="Alam M."/>
            <person name="Haque M.S."/>
            <person name="Islam M.S."/>
            <person name="Emdad E.M."/>
            <person name="Islam M.M."/>
            <person name="Ahmed B."/>
            <person name="Halim A."/>
            <person name="Hossen Q.M.M."/>
            <person name="Hossain M.Z."/>
            <person name="Ahmed R."/>
            <person name="Khan M.M."/>
            <person name="Islam R."/>
            <person name="Rashid M.M."/>
            <person name="Khan S.A."/>
            <person name="Rahman M.S."/>
            <person name="Alam M."/>
        </authorList>
    </citation>
    <scope>NUCLEOTIDE SEQUENCE [LARGE SCALE GENOMIC DNA]</scope>
    <source>
        <strain evidence="2">cv. CVL-1</strain>
        <tissue evidence="1">Whole seedling</tissue>
    </source>
</reference>
<proteinExistence type="predicted"/>
<dbReference type="Proteomes" id="UP000188268">
    <property type="component" value="Unassembled WGS sequence"/>
</dbReference>
<sequence>MFVGSDNNNVCHNLLDGIGDDNHLQVLGCKLINRTGPSVFGPLKIKPNINSPLLHRRNKGENPYIFGIKQFSTPGGTLGMFLQIMPPKTRHSDNEEEDNSTSNVNVNENVRVDDRLTHEDGVTPAMLSKAMMELISQLQKTRMSTDKNAKQVSLLVQSQNAMIEQKGQNHAILTNAINNLSKHVISMTTLNTGAIPEGLRVSNFVNGSSQNNMTRVSNSRHPPRIIIRETGTCSNPISGNVMDNNNGKSGRLSPDHNVLPQMDKFAPSRVRPFEEIGDNVRITANGHFNQNKSTVEAWGQTQPRNDVNGYSNYDQVQNPVRRDNDFQNLLRDQVLGILQEQLVPVRRNRQRPVYRSHIRIGLINVIHFQEEKVHVSKVRSGLVLELRKKFEDREFIDLAQLASCVSKCERLLEEDDDKRRVPRATYYTQNEVNVGLDYYSDDDVDVNVVELSLSKPHDAIKAGKLKFPNGDKAMMID</sequence>
<name>A0A1R3GKH3_COCAP</name>
<comment type="caution">
    <text evidence="1">The sequence shown here is derived from an EMBL/GenBank/DDBJ whole genome shotgun (WGS) entry which is preliminary data.</text>
</comment>
<protein>
    <submittedName>
        <fullName evidence="1">Uncharacterized protein</fullName>
    </submittedName>
</protein>
<dbReference type="EMBL" id="AWWV01014182">
    <property type="protein sequence ID" value="OMO58582.1"/>
    <property type="molecule type" value="Genomic_DNA"/>
</dbReference>
<dbReference type="Gramene" id="OMO58582">
    <property type="protein sequence ID" value="OMO58582"/>
    <property type="gene ID" value="CCACVL1_25431"/>
</dbReference>
<accession>A0A1R3GKH3</accession>